<reference evidence="1 2" key="1">
    <citation type="submission" date="2015-09" db="EMBL/GenBank/DDBJ databases">
        <title>Genome sequence of the marine flavobacterium Croceitalea dokdonensis DOKDO 023 that contains proton- and sodium-pumping rhodopsins.</title>
        <authorList>
            <person name="Kwon S.-K."/>
            <person name="Lee H.K."/>
            <person name="Kwak M.-J."/>
            <person name="Kim J.F."/>
        </authorList>
    </citation>
    <scope>NUCLEOTIDE SEQUENCE [LARGE SCALE GENOMIC DNA]</scope>
    <source>
        <strain evidence="1 2">DOKDO 023</strain>
    </source>
</reference>
<sequence>MLALAALVKNTFKLLNGPFLRYQKLGYNFWAHNKKVLKKGLCLPVPWSVRGLCNAYQS</sequence>
<comment type="caution">
    <text evidence="1">The sequence shown here is derived from an EMBL/GenBank/DDBJ whole genome shotgun (WGS) entry which is preliminary data.</text>
</comment>
<organism evidence="1 2">
    <name type="scientific">Croceitalea dokdonensis DOKDO 023</name>
    <dbReference type="NCBI Taxonomy" id="1300341"/>
    <lineage>
        <taxon>Bacteria</taxon>
        <taxon>Pseudomonadati</taxon>
        <taxon>Bacteroidota</taxon>
        <taxon>Flavobacteriia</taxon>
        <taxon>Flavobacteriales</taxon>
        <taxon>Flavobacteriaceae</taxon>
        <taxon>Croceitalea</taxon>
    </lineage>
</organism>
<evidence type="ECO:0000313" key="1">
    <source>
        <dbReference type="EMBL" id="KPM33539.1"/>
    </source>
</evidence>
<accession>A0A0P7B4B0</accession>
<gene>
    <name evidence="1" type="ORF">I595_442</name>
</gene>
<dbReference type="EMBL" id="LDJX01000001">
    <property type="protein sequence ID" value="KPM33539.1"/>
    <property type="molecule type" value="Genomic_DNA"/>
</dbReference>
<proteinExistence type="predicted"/>
<keyword evidence="2" id="KW-1185">Reference proteome</keyword>
<dbReference type="AlphaFoldDB" id="A0A0P7B4B0"/>
<evidence type="ECO:0000313" key="2">
    <source>
        <dbReference type="Proteomes" id="UP000050280"/>
    </source>
</evidence>
<protein>
    <submittedName>
        <fullName evidence="1">Uncharacterized protein</fullName>
    </submittedName>
</protein>
<dbReference type="Proteomes" id="UP000050280">
    <property type="component" value="Unassembled WGS sequence"/>
</dbReference>
<name>A0A0P7B4B0_9FLAO</name>